<sequence length="243" mass="26187">MAIGKVLSCLSGLSLVAPAVAAYTAPSTESKFTEVLSKAKLQYPTSTTVAFADDLLDGYAASYFYLTSDLYMQFQVAGSSQRSELREMETSGDEAAWDCTGSTAHVASAQIAIPVQEDGIEEVTILQVHDSDVTPVLRISWVSSITIDGVTSEDVVLATIRNGIDDSTATKTVLQAHTTSRTEFNINVQNSKLSITVDGTTELDEADISQFDGSTCYFKAGAYNNNPTDTSANARIKMYELEW</sequence>
<dbReference type="EMBL" id="LR536815">
    <property type="protein sequence ID" value="VFY81779.1"/>
    <property type="molecule type" value="Genomic_DNA"/>
</dbReference>
<feature type="chain" id="PRO_5019865966" evidence="1">
    <location>
        <begin position="22"/>
        <end position="243"/>
    </location>
</feature>
<keyword evidence="4 5" id="KW-0002">3D-structure</keyword>
<reference evidence="3" key="1">
    <citation type="submission" date="2019-03" db="EMBL/GenBank/DDBJ databases">
        <authorList>
            <person name="Pilgaard B."/>
        </authorList>
    </citation>
    <scope>NUCLEOTIDE SEQUENCE</scope>
</reference>
<dbReference type="SMR" id="A0A485PVH1"/>
<proteinExistence type="evidence at protein level"/>
<dbReference type="InterPro" id="IPR014895">
    <property type="entry name" value="Alginate_lyase_2"/>
</dbReference>
<feature type="binding site" evidence="6">
    <location>
        <position position="138"/>
    </location>
    <ligand>
        <name>alpha-D-mannuronate</name>
        <dbReference type="ChEBI" id="CHEBI:157625"/>
    </ligand>
</feature>
<keyword evidence="3" id="KW-0456">Lyase</keyword>
<dbReference type="PDB" id="7NM6">
    <property type="method" value="X-ray"/>
    <property type="resolution" value="1.78 A"/>
    <property type="chains" value="A=23-243"/>
</dbReference>
<gene>
    <name evidence="3" type="primary">PsAlg7A</name>
</gene>
<dbReference type="PDB" id="7NL3">
    <property type="method" value="X-ray"/>
    <property type="resolution" value="1.70 A"/>
    <property type="chains" value="A=23-243"/>
</dbReference>
<evidence type="ECO:0007829" key="4">
    <source>
        <dbReference type="PDB" id="6YWF"/>
    </source>
</evidence>
<dbReference type="PDB" id="7P90">
    <property type="method" value="X-ray"/>
    <property type="resolution" value="1.87 A"/>
    <property type="chains" value="A=23-243"/>
</dbReference>
<dbReference type="InterPro" id="IPR013320">
    <property type="entry name" value="ConA-like_dom_sf"/>
</dbReference>
<dbReference type="AlphaFoldDB" id="A0A485PVH1"/>
<accession>A0A485PVH1</accession>
<dbReference type="PDB" id="7NPP">
    <property type="method" value="X-ray"/>
    <property type="resolution" value="1.45 A"/>
    <property type="chains" value="A=23-243"/>
</dbReference>
<feature type="disulfide bond" evidence="4 5">
    <location>
        <begin position="99"/>
        <end position="216"/>
    </location>
</feature>
<organism evidence="3">
    <name type="scientific">Paradendryphiella salina</name>
    <dbReference type="NCBI Taxonomy" id="179392"/>
    <lineage>
        <taxon>Eukaryota</taxon>
        <taxon>Fungi</taxon>
        <taxon>Dikarya</taxon>
        <taxon>Ascomycota</taxon>
        <taxon>Pezizomycotina</taxon>
        <taxon>Dothideomycetes</taxon>
        <taxon>Pleosporomycetidae</taxon>
        <taxon>Pleosporales</taxon>
        <taxon>Pleosporineae</taxon>
        <taxon>Pleosporaceae</taxon>
        <taxon>Paradendryphiella</taxon>
    </lineage>
</organism>
<feature type="signal peptide" evidence="1">
    <location>
        <begin position="1"/>
        <end position="21"/>
    </location>
</feature>
<evidence type="ECO:0000259" key="2">
    <source>
        <dbReference type="Pfam" id="PF08787"/>
    </source>
</evidence>
<evidence type="ECO:0007829" key="5">
    <source>
        <dbReference type="PDB" id="7NCZ"/>
    </source>
</evidence>
<dbReference type="Pfam" id="PF08787">
    <property type="entry name" value="Alginate_lyase2"/>
    <property type="match status" value="1"/>
</dbReference>
<evidence type="ECO:0000256" key="1">
    <source>
        <dbReference type="SAM" id="SignalP"/>
    </source>
</evidence>
<feature type="binding site" evidence="6">
    <location>
        <position position="161"/>
    </location>
    <ligand>
        <name>alpha-D-mannuronate</name>
        <dbReference type="ChEBI" id="CHEBI:157625"/>
    </ligand>
</feature>
<protein>
    <submittedName>
        <fullName evidence="3">Alginate lyase (PL7)</fullName>
    </submittedName>
</protein>
<dbReference type="PDB" id="6YWF">
    <property type="method" value="X-ray"/>
    <property type="resolution" value="1.90 A"/>
    <property type="chains" value="A=23-243"/>
</dbReference>
<feature type="domain" description="Alginate lyase 2" evidence="2">
    <location>
        <begin position="36"/>
        <end position="241"/>
    </location>
</feature>
<dbReference type="PDB" id="7ORY">
    <property type="method" value="X-ray"/>
    <property type="resolution" value="1.46 A"/>
    <property type="chains" value="A=23-243"/>
</dbReference>
<dbReference type="SUPFAM" id="SSF49899">
    <property type="entry name" value="Concanavalin A-like lectins/glucanases"/>
    <property type="match status" value="1"/>
</dbReference>
<dbReference type="PDB" id="7OOF">
    <property type="method" value="X-ray"/>
    <property type="resolution" value="1.30 A"/>
    <property type="chains" value="A=23-243"/>
</dbReference>
<name>A0A485PVH1_9PLEO</name>
<dbReference type="GO" id="GO:0016829">
    <property type="term" value="F:lyase activity"/>
    <property type="evidence" value="ECO:0007669"/>
    <property type="project" value="UniProtKB-KW"/>
</dbReference>
<evidence type="ECO:0007829" key="6">
    <source>
        <dbReference type="PDB" id="7OOF"/>
    </source>
</evidence>
<evidence type="ECO:0000313" key="3">
    <source>
        <dbReference type="EMBL" id="VFY81779.1"/>
    </source>
</evidence>
<dbReference type="PDB" id="7P25">
    <property type="method" value="X-ray"/>
    <property type="resolution" value="1.47 A"/>
    <property type="chains" value="A=23-243"/>
</dbReference>
<feature type="binding site" evidence="6">
    <location>
        <position position="223"/>
    </location>
    <ligand>
        <name>alpha-D-mannuronate</name>
        <dbReference type="ChEBI" id="CHEBI:157625"/>
    </ligand>
</feature>
<dbReference type="PDB" id="7PBF">
    <property type="method" value="X-ray"/>
    <property type="resolution" value="1.54 A"/>
    <property type="chains" value="A=23-243"/>
</dbReference>
<dbReference type="Gene3D" id="2.60.120.200">
    <property type="match status" value="1"/>
</dbReference>
<dbReference type="PDB" id="7NCZ">
    <property type="method" value="X-ray"/>
    <property type="resolution" value="1.64 A"/>
    <property type="chains" value="A=23-243"/>
</dbReference>
<keyword evidence="1" id="KW-0732">Signal</keyword>
<reference evidence="4 5" key="2">
    <citation type="journal article" date="2025" name="Nat. Commun.">
        <title>Unraveling the molecular mechanism of polysaccharide lyases for efficient alginate degradation.</title>
        <authorList>
            <person name="Rivas-Fernandez J.P."/>
            <person name="Vuillemin M."/>
            <person name="Pilgaard B."/>
            <person name="Klau L.J."/>
            <person name="Fredslund F."/>
            <person name="Lund-Hanssen C."/>
            <person name="Welner D.H."/>
            <person name="Meyer A.S."/>
            <person name="Morth J.P."/>
            <person name="Meilleur F."/>
            <person name="Aachmann F.L."/>
            <person name="Rovira C."/>
            <person name="Wilkens C."/>
        </authorList>
    </citation>
    <scope>X-RAY CRYSTALLOGRAPHY (1.30 ANGSTROMS) OF 23-243 IN COMPLEX WITH ALPHA-D-MANNURONATE</scope>
    <scope>DISULFIDE BONDS</scope>
</reference>
<dbReference type="PDB" id="7NY3">
    <property type="method" value="X-ray"/>
    <property type="resolution" value="1.82 A"/>
    <property type="chains" value="A=23-243"/>
</dbReference>
<dbReference type="PDB" id="7O6H">
    <property type="method" value="X-ray"/>
    <property type="resolution" value="1.66 A"/>
    <property type="chains" value="A=23-243"/>
</dbReference>